<reference evidence="2 3" key="1">
    <citation type="submission" date="2007-01" db="EMBL/GenBank/DDBJ databases">
        <title>Complete sequence of Psychromonas ingrahamii 37.</title>
        <authorList>
            <consortium name="US DOE Joint Genome Institute"/>
            <person name="Copeland A."/>
            <person name="Lucas S."/>
            <person name="Lapidus A."/>
            <person name="Barry K."/>
            <person name="Detter J.C."/>
            <person name="Glavina del Rio T."/>
            <person name="Hammon N."/>
            <person name="Israni S."/>
            <person name="Dalin E."/>
            <person name="Tice H."/>
            <person name="Pitluck S."/>
            <person name="Thompson L.S."/>
            <person name="Brettin T."/>
            <person name="Bruce D."/>
            <person name="Han C."/>
            <person name="Tapia R."/>
            <person name="Schmutz J."/>
            <person name="Larimer F."/>
            <person name="Land M."/>
            <person name="Hauser L."/>
            <person name="Kyrpides N."/>
            <person name="Ivanova N."/>
            <person name="Staley J."/>
            <person name="Richardson P."/>
        </authorList>
    </citation>
    <scope>NUCLEOTIDE SEQUENCE [LARGE SCALE GENOMIC DNA]</scope>
    <source>
        <strain evidence="2 3">37</strain>
    </source>
</reference>
<keyword evidence="3" id="KW-1185">Reference proteome</keyword>
<dbReference type="InterPro" id="IPR051686">
    <property type="entry name" value="Lipoprotein_DolP"/>
</dbReference>
<organism evidence="2 3">
    <name type="scientific">Psychromonas ingrahamii (strain DSM 17664 / CCUG 51855 / 37)</name>
    <dbReference type="NCBI Taxonomy" id="357804"/>
    <lineage>
        <taxon>Bacteria</taxon>
        <taxon>Pseudomonadati</taxon>
        <taxon>Pseudomonadota</taxon>
        <taxon>Gammaproteobacteria</taxon>
        <taxon>Alteromonadales</taxon>
        <taxon>Psychromonadaceae</taxon>
        <taxon>Psychromonas</taxon>
    </lineage>
</organism>
<gene>
    <name evidence="2" type="ordered locus">Ping_1174</name>
</gene>
<dbReference type="STRING" id="357804.Ping_1174"/>
<dbReference type="AlphaFoldDB" id="A1SU45"/>
<dbReference type="PANTHER" id="PTHR34606">
    <property type="entry name" value="BON DOMAIN-CONTAINING PROTEIN"/>
    <property type="match status" value="1"/>
</dbReference>
<evidence type="ECO:0000259" key="1">
    <source>
        <dbReference type="PROSITE" id="PS50914"/>
    </source>
</evidence>
<sequence>MQKIFLSIFLGTLLLLQGCAGGLIVMAGTAVAVSSDERSISEQLSDDSLSMDALYKINELNINKEDIRINLISNSGYLLIIGQVTSQQWSEKIEKQLNTLPNVKGIYNQLRIGQPIGFAQQSIDSWITTKVKGKLTANDNVNPLKIKVATENSEVFLIGKVTKEMADQATGITRQVNGVKRVNRVFQLK</sequence>
<feature type="domain" description="BON" evidence="1">
    <location>
        <begin position="123"/>
        <end position="189"/>
    </location>
</feature>
<dbReference type="HOGENOM" id="CLU_083606_3_0_6"/>
<dbReference type="PROSITE" id="PS50914">
    <property type="entry name" value="BON"/>
    <property type="match status" value="1"/>
</dbReference>
<dbReference type="OrthoDB" id="9783990at2"/>
<proteinExistence type="predicted"/>
<dbReference type="Pfam" id="PF04972">
    <property type="entry name" value="BON"/>
    <property type="match status" value="2"/>
</dbReference>
<dbReference type="InterPro" id="IPR007055">
    <property type="entry name" value="BON_dom"/>
</dbReference>
<dbReference type="PROSITE" id="PS51257">
    <property type="entry name" value="PROKAR_LIPOPROTEIN"/>
    <property type="match status" value="1"/>
</dbReference>
<dbReference type="Proteomes" id="UP000000639">
    <property type="component" value="Chromosome"/>
</dbReference>
<name>A1SU45_PSYIN</name>
<dbReference type="EMBL" id="CP000510">
    <property type="protein sequence ID" value="ABM03010.1"/>
    <property type="molecule type" value="Genomic_DNA"/>
</dbReference>
<protein>
    <submittedName>
        <fullName evidence="2">Transport-associated protein</fullName>
    </submittedName>
</protein>
<dbReference type="eggNOG" id="COG2823">
    <property type="taxonomic scope" value="Bacteria"/>
</dbReference>
<evidence type="ECO:0000313" key="2">
    <source>
        <dbReference type="EMBL" id="ABM03010.1"/>
    </source>
</evidence>
<dbReference type="KEGG" id="pin:Ping_1174"/>
<dbReference type="RefSeq" id="WP_011769573.1">
    <property type="nucleotide sequence ID" value="NC_008709.1"/>
</dbReference>
<dbReference type="PANTHER" id="PTHR34606:SF4">
    <property type="entry name" value="OUTER MEMBRANE LIPOPROTEIN DOLP"/>
    <property type="match status" value="1"/>
</dbReference>
<evidence type="ECO:0000313" key="3">
    <source>
        <dbReference type="Proteomes" id="UP000000639"/>
    </source>
</evidence>
<accession>A1SU45</accession>